<name>A0ABX2FHE3_9PSEU</name>
<reference evidence="1 2" key="1">
    <citation type="submission" date="2020-01" db="EMBL/GenBank/DDBJ databases">
        <title>Kibdelosporangium persica a novel Actinomycetes from a hot desert in Iran.</title>
        <authorList>
            <person name="Safaei N."/>
            <person name="Zaburannyi N."/>
            <person name="Mueller R."/>
            <person name="Wink J."/>
        </authorList>
    </citation>
    <scope>NUCLEOTIDE SEQUENCE [LARGE SCALE GENOMIC DNA]</scope>
    <source>
        <strain evidence="1 2">4NS15</strain>
    </source>
</reference>
<gene>
    <name evidence="1" type="ORF">GC106_80970</name>
</gene>
<sequence>MSGPIQRRQPGHVVQCASVRDVIERYSGMAEPYSMAVWAEADNSAVLRLVASVDGLPLTVVADASWLATLWRMRPGDRRPTRMAALTAPLEAQSRIDRLLTDATSKANPRH</sequence>
<dbReference type="EMBL" id="JAAATY010000045">
    <property type="protein sequence ID" value="NRN70823.1"/>
    <property type="molecule type" value="Genomic_DNA"/>
</dbReference>
<dbReference type="Proteomes" id="UP000763557">
    <property type="component" value="Unassembled WGS sequence"/>
</dbReference>
<comment type="caution">
    <text evidence="1">The sequence shown here is derived from an EMBL/GenBank/DDBJ whole genome shotgun (WGS) entry which is preliminary data.</text>
</comment>
<accession>A0ABX2FHE3</accession>
<dbReference type="RefSeq" id="WP_173141979.1">
    <property type="nucleotide sequence ID" value="NZ_CBCSGW010000005.1"/>
</dbReference>
<protein>
    <submittedName>
        <fullName evidence="1">Uncharacterized protein</fullName>
    </submittedName>
</protein>
<keyword evidence="2" id="KW-1185">Reference proteome</keyword>
<evidence type="ECO:0000313" key="1">
    <source>
        <dbReference type="EMBL" id="NRN70823.1"/>
    </source>
</evidence>
<proteinExistence type="predicted"/>
<evidence type="ECO:0000313" key="2">
    <source>
        <dbReference type="Proteomes" id="UP000763557"/>
    </source>
</evidence>
<organism evidence="1 2">
    <name type="scientific">Kibdelosporangium persicum</name>
    <dbReference type="NCBI Taxonomy" id="2698649"/>
    <lineage>
        <taxon>Bacteria</taxon>
        <taxon>Bacillati</taxon>
        <taxon>Actinomycetota</taxon>
        <taxon>Actinomycetes</taxon>
        <taxon>Pseudonocardiales</taxon>
        <taxon>Pseudonocardiaceae</taxon>
        <taxon>Kibdelosporangium</taxon>
    </lineage>
</organism>